<organism evidence="1 2">
    <name type="scientific">Sphingomonas caseinilyticus</name>
    <dbReference type="NCBI Taxonomy" id="2908205"/>
    <lineage>
        <taxon>Bacteria</taxon>
        <taxon>Pseudomonadati</taxon>
        <taxon>Pseudomonadota</taxon>
        <taxon>Alphaproteobacteria</taxon>
        <taxon>Sphingomonadales</taxon>
        <taxon>Sphingomonadaceae</taxon>
        <taxon>Sphingomonas</taxon>
    </lineage>
</organism>
<name>A0ABT0RTZ8_9SPHN</name>
<proteinExistence type="predicted"/>
<reference evidence="1 2" key="1">
    <citation type="submission" date="2022-05" db="EMBL/GenBank/DDBJ databases">
        <authorList>
            <person name="Jo J.-H."/>
            <person name="Im W.-T."/>
        </authorList>
    </citation>
    <scope>NUCLEOTIDE SEQUENCE [LARGE SCALE GENOMIC DNA]</scope>
    <source>
        <strain evidence="1 2">NSE70-1</strain>
    </source>
</reference>
<evidence type="ECO:0000313" key="2">
    <source>
        <dbReference type="Proteomes" id="UP001203410"/>
    </source>
</evidence>
<dbReference type="Proteomes" id="UP001203410">
    <property type="component" value="Unassembled WGS sequence"/>
</dbReference>
<keyword evidence="2" id="KW-1185">Reference proteome</keyword>
<comment type="caution">
    <text evidence="1">The sequence shown here is derived from an EMBL/GenBank/DDBJ whole genome shotgun (WGS) entry which is preliminary data.</text>
</comment>
<evidence type="ECO:0000313" key="1">
    <source>
        <dbReference type="EMBL" id="MCL6698281.1"/>
    </source>
</evidence>
<dbReference type="RefSeq" id="WP_249903626.1">
    <property type="nucleotide sequence ID" value="NZ_JAMGBA010000001.1"/>
</dbReference>
<dbReference type="EMBL" id="JAMGBA010000001">
    <property type="protein sequence ID" value="MCL6698281.1"/>
    <property type="molecule type" value="Genomic_DNA"/>
</dbReference>
<accession>A0ABT0RTZ8</accession>
<gene>
    <name evidence="1" type="ORF">LZ496_05735</name>
</gene>
<sequence length="69" mass="7668">MLAEEPIRVSLTNSELSTIVMALKLGRVRYGMLLQLAHQCERPVIGFEELGDMLQSLDDTLCEGSDTND</sequence>
<protein>
    <submittedName>
        <fullName evidence="1">Uncharacterized protein</fullName>
    </submittedName>
</protein>